<comment type="caution">
    <text evidence="2">The sequence shown here is derived from an EMBL/GenBank/DDBJ whole genome shotgun (WGS) entry which is preliminary data.</text>
</comment>
<proteinExistence type="predicted"/>
<name>A0A1V9YQR7_ACHHY</name>
<dbReference type="OrthoDB" id="71634at2759"/>
<accession>A0A1V9YQR7</accession>
<protein>
    <submittedName>
        <fullName evidence="2">Uncharacterized protein</fullName>
    </submittedName>
</protein>
<dbReference type="AlphaFoldDB" id="A0A1V9YQR7"/>
<keyword evidence="3" id="KW-1185">Reference proteome</keyword>
<gene>
    <name evidence="2" type="ORF">ACHHYP_07576</name>
</gene>
<reference evidence="2 3" key="1">
    <citation type="journal article" date="2014" name="Genome Biol. Evol.">
        <title>The secreted proteins of Achlya hypogyna and Thraustotheca clavata identify the ancestral oomycete secretome and reveal gene acquisitions by horizontal gene transfer.</title>
        <authorList>
            <person name="Misner I."/>
            <person name="Blouin N."/>
            <person name="Leonard G."/>
            <person name="Richards T.A."/>
            <person name="Lane C.E."/>
        </authorList>
    </citation>
    <scope>NUCLEOTIDE SEQUENCE [LARGE SCALE GENOMIC DNA]</scope>
    <source>
        <strain evidence="2 3">ATCC 48635</strain>
    </source>
</reference>
<feature type="region of interest" description="Disordered" evidence="1">
    <location>
        <begin position="64"/>
        <end position="90"/>
    </location>
</feature>
<evidence type="ECO:0000313" key="2">
    <source>
        <dbReference type="EMBL" id="OQR88088.1"/>
    </source>
</evidence>
<dbReference type="EMBL" id="JNBR01001410">
    <property type="protein sequence ID" value="OQR88088.1"/>
    <property type="molecule type" value="Genomic_DNA"/>
</dbReference>
<evidence type="ECO:0000256" key="1">
    <source>
        <dbReference type="SAM" id="MobiDB-lite"/>
    </source>
</evidence>
<sequence length="253" mass="27506">MRLTEAEREREQRMLMELREMRRQPAAFSTLSKKRLRVPQADADNPFCADRQVADASSLARLNKNPQLNAPTGRGSTVRVNPRNHSENRVTSPAAALFPAYAPSLPTRQSAGDVLRQHAAAKALIVDSKRPIVTFGHRPKSASRSFDPASLRLNAAAEGSATQKPAPANVGMSAASLRALLHPPQPKAQAPPVPPPESLEQAPDLALLERGFNNRQHIPTKLRAESILNVPTDASVAELLQKYRKLAVGVDLP</sequence>
<evidence type="ECO:0000313" key="3">
    <source>
        <dbReference type="Proteomes" id="UP000243579"/>
    </source>
</evidence>
<organism evidence="2 3">
    <name type="scientific">Achlya hypogyna</name>
    <name type="common">Oomycete</name>
    <name type="synonym">Protoachlya hypogyna</name>
    <dbReference type="NCBI Taxonomy" id="1202772"/>
    <lineage>
        <taxon>Eukaryota</taxon>
        <taxon>Sar</taxon>
        <taxon>Stramenopiles</taxon>
        <taxon>Oomycota</taxon>
        <taxon>Saprolegniomycetes</taxon>
        <taxon>Saprolegniales</taxon>
        <taxon>Achlyaceae</taxon>
        <taxon>Achlya</taxon>
    </lineage>
</organism>
<dbReference type="Proteomes" id="UP000243579">
    <property type="component" value="Unassembled WGS sequence"/>
</dbReference>
<feature type="compositionally biased region" description="Polar residues" evidence="1">
    <location>
        <begin position="64"/>
        <end position="79"/>
    </location>
</feature>